<feature type="region of interest" description="Disordered" evidence="1">
    <location>
        <begin position="1113"/>
        <end position="1134"/>
    </location>
</feature>
<evidence type="ECO:0000313" key="2">
    <source>
        <dbReference type="EMBL" id="KAJ8891250.1"/>
    </source>
</evidence>
<sequence length="1149" mass="127064">MSAYGRRLSLDVLLVQCHDDKDLVHRVSSCNIHHTLPAWPDYSSPTACRKHDSTPGGVTARFLHVGKSAAIATGFSRSSPVSCLIVFRHYTDFASLYLYQCEIHQLLNICAARFPPRRTEFNHRPSHSDFRTWESYWTMPLVGGFSRGYPVSPAHAFRSCSILTSDALIGSHYLAVKIQVKQRIIPRTRAALASQRPWLAQPIAEWPRPLQRELHSISSLCTCLLYNVTHLRFVSGVSTISQVWIMMKNFIVSGDWADMKLRVLLEQFSTSTSFSPAGSAPVGSKPDNLQFPLFRLPTQSLLPRDGQGQGTVMRTVLQISVKYTTAFAAADKFCFPLFRRRSPVRVHFQPLRSVVALTNLVPPAGMKGWGKREIPEKTRRPAASYGTTTRCENPGVTRPGIEPGSPWWEMNMQIGTDVCALITVLRQILGCSLVAKVPLELACPTTRPRFFVSVLPASQHAQGSSYQSCLPHNTPKVLRISLACLTTRPRFFVSVLPASQHAQGSSYQSCLPHNTPKVLRISLACLTTRPRFFVSVLPASQHAQGSSYQSCLPHNTPKVLRISLACLTTRPRFFVSSCLPHNTPKVLRISLACPTTRPRFFVSVLPASQHAQGSSYQSCLPHNTPKVLRISLACLTTRPRFFVSVLPASQHAQGSSYQSCLPHNTPKVFVSVLPALQHAQGSSYQSCLPHNTPKVLRIVLPASQHAQGYSYQSCLPTTRPRFFVSVLPASQHAQGSSYQSCLPHNTPKVLRISLACLTTRPRFFVSVLPASQHAQGSSYQSCLPHNTPKVLRISLACLTTRPRFFVSACLPHNTPKVLRISLACLTTRPRFFVSVLPASQHAQGSSYRLACLTTRPRFFVSSCLPHNTPKVLRISLACLTTRPRFFVSVLPASQHAQGSSYQSCLPHNTPKVLRISLACLTTRPRFFVSVLPASQHAQGSSYQSCLPHNTPKVLRISLACLTTRPRFFVSDLPASQHAQGSSYQSCLPHNTPKVLRIVLPASQHAQGSSYRLACPQHAQGSSYQSCLPHNTPKVLRISLACLTTRPRFFVSVLPAHNTPKVLRISLPASQHAQGSSYHLACPSCRKGTSRKSGPSTDGLKSLVITSFAAHESEASPLSRQEAFHTRSARERARPCQRQFRSCMPTYPLT</sequence>
<accession>A0ABQ9I4P4</accession>
<gene>
    <name evidence="2" type="ORF">PR048_010766</name>
</gene>
<proteinExistence type="predicted"/>
<name>A0ABQ9I4P4_9NEOP</name>
<reference evidence="2 3" key="1">
    <citation type="submission" date="2023-02" db="EMBL/GenBank/DDBJ databases">
        <title>LHISI_Scaffold_Assembly.</title>
        <authorList>
            <person name="Stuart O.P."/>
            <person name="Cleave R."/>
            <person name="Magrath M.J.L."/>
            <person name="Mikheyev A.S."/>
        </authorList>
    </citation>
    <scope>NUCLEOTIDE SEQUENCE [LARGE SCALE GENOMIC DNA]</scope>
    <source>
        <strain evidence="2">Daus_M_001</strain>
        <tissue evidence="2">Leg muscle</tissue>
    </source>
</reference>
<comment type="caution">
    <text evidence="2">The sequence shown here is derived from an EMBL/GenBank/DDBJ whole genome shotgun (WGS) entry which is preliminary data.</text>
</comment>
<protein>
    <submittedName>
        <fullName evidence="2">Uncharacterized protein</fullName>
    </submittedName>
</protein>
<evidence type="ECO:0000256" key="1">
    <source>
        <dbReference type="SAM" id="MobiDB-lite"/>
    </source>
</evidence>
<evidence type="ECO:0000313" key="3">
    <source>
        <dbReference type="Proteomes" id="UP001159363"/>
    </source>
</evidence>
<keyword evidence="3" id="KW-1185">Reference proteome</keyword>
<feature type="compositionally biased region" description="Basic and acidic residues" evidence="1">
    <location>
        <begin position="1121"/>
        <end position="1133"/>
    </location>
</feature>
<dbReference type="Proteomes" id="UP001159363">
    <property type="component" value="Chromosome 3"/>
</dbReference>
<organism evidence="2 3">
    <name type="scientific">Dryococelus australis</name>
    <dbReference type="NCBI Taxonomy" id="614101"/>
    <lineage>
        <taxon>Eukaryota</taxon>
        <taxon>Metazoa</taxon>
        <taxon>Ecdysozoa</taxon>
        <taxon>Arthropoda</taxon>
        <taxon>Hexapoda</taxon>
        <taxon>Insecta</taxon>
        <taxon>Pterygota</taxon>
        <taxon>Neoptera</taxon>
        <taxon>Polyneoptera</taxon>
        <taxon>Phasmatodea</taxon>
        <taxon>Verophasmatodea</taxon>
        <taxon>Anareolatae</taxon>
        <taxon>Phasmatidae</taxon>
        <taxon>Eurycanthinae</taxon>
        <taxon>Dryococelus</taxon>
    </lineage>
</organism>
<dbReference type="EMBL" id="JARBHB010000003">
    <property type="protein sequence ID" value="KAJ8891250.1"/>
    <property type="molecule type" value="Genomic_DNA"/>
</dbReference>